<evidence type="ECO:0000259" key="1">
    <source>
        <dbReference type="Pfam" id="PF13546"/>
    </source>
</evidence>
<evidence type="ECO:0000313" key="2">
    <source>
        <dbReference type="EMBL" id="TWU42919.1"/>
    </source>
</evidence>
<sequence>MICVPHDLKPLLNDRSSALPRSETAHRLILFFSASVLVNGARTVSGVLRLRSLIEPLNPSTFHRLFSHWRWSPRKLARIITTFIIDRFNPDGVIKVVGDETVDGHRGKKVYGKARHRDAVRSSHSHTVYRYGHKRIVLAVLIELPYTRRPFGLPVLVALYRDRKTNQAEGRTHKTPAALMCGLLATLMHWFPERKFVFSGDGAYGTHLMSRFAYRHRKQLSLVSKIVANASLFEPPPKSRGNRVGRPRVKGKSLPAPCEVVAKKKKGKKLRVHWYGGGWRNVEVITGTGHWFKSGKGLVQMKSSNTMAEDGTSKRRSKKCESTSVWKRRAAGIGKRSCGWRPACSCCTRL</sequence>
<name>A0A5C6E6V3_9BACT</name>
<proteinExistence type="predicted"/>
<reference evidence="2 3" key="1">
    <citation type="submission" date="2019-02" db="EMBL/GenBank/DDBJ databases">
        <title>Deep-cultivation of Planctomycetes and their phenomic and genomic characterization uncovers novel biology.</title>
        <authorList>
            <person name="Wiegand S."/>
            <person name="Jogler M."/>
            <person name="Boedeker C."/>
            <person name="Pinto D."/>
            <person name="Vollmers J."/>
            <person name="Rivas-Marin E."/>
            <person name="Kohn T."/>
            <person name="Peeters S.H."/>
            <person name="Heuer A."/>
            <person name="Rast P."/>
            <person name="Oberbeckmann S."/>
            <person name="Bunk B."/>
            <person name="Jeske O."/>
            <person name="Meyerdierks A."/>
            <person name="Storesund J.E."/>
            <person name="Kallscheuer N."/>
            <person name="Luecker S."/>
            <person name="Lage O.M."/>
            <person name="Pohl T."/>
            <person name="Merkel B.J."/>
            <person name="Hornburger P."/>
            <person name="Mueller R.-W."/>
            <person name="Bruemmer F."/>
            <person name="Labrenz M."/>
            <person name="Spormann A.M."/>
            <person name="Op Den Camp H."/>
            <person name="Overmann J."/>
            <person name="Amann R."/>
            <person name="Jetten M.S.M."/>
            <person name="Mascher T."/>
            <person name="Medema M.H."/>
            <person name="Devos D.P."/>
            <person name="Kaster A.-K."/>
            <person name="Ovreas L."/>
            <person name="Rohde M."/>
            <person name="Galperin M.Y."/>
            <person name="Jogler C."/>
        </authorList>
    </citation>
    <scope>NUCLEOTIDE SEQUENCE [LARGE SCALE GENOMIC DNA]</scope>
    <source>
        <strain evidence="2 3">Poly51</strain>
    </source>
</reference>
<dbReference type="InterPro" id="IPR038721">
    <property type="entry name" value="IS701-like_DDE_dom"/>
</dbReference>
<dbReference type="EMBL" id="SJPW01000025">
    <property type="protein sequence ID" value="TWU42919.1"/>
    <property type="molecule type" value="Genomic_DNA"/>
</dbReference>
<gene>
    <name evidence="2" type="ORF">Poly51_63590</name>
</gene>
<keyword evidence="3" id="KW-1185">Reference proteome</keyword>
<protein>
    <recommendedName>
        <fullName evidence="1">Transposase IS701-like DDE domain-containing protein</fullName>
    </recommendedName>
</protein>
<organism evidence="2 3">
    <name type="scientific">Rubripirellula tenax</name>
    <dbReference type="NCBI Taxonomy" id="2528015"/>
    <lineage>
        <taxon>Bacteria</taxon>
        <taxon>Pseudomonadati</taxon>
        <taxon>Planctomycetota</taxon>
        <taxon>Planctomycetia</taxon>
        <taxon>Pirellulales</taxon>
        <taxon>Pirellulaceae</taxon>
        <taxon>Rubripirellula</taxon>
    </lineage>
</organism>
<dbReference type="Pfam" id="PF13546">
    <property type="entry name" value="DDE_5"/>
    <property type="match status" value="1"/>
</dbReference>
<accession>A0A5C6E6V3</accession>
<evidence type="ECO:0000313" key="3">
    <source>
        <dbReference type="Proteomes" id="UP000318288"/>
    </source>
</evidence>
<comment type="caution">
    <text evidence="2">The sequence shown here is derived from an EMBL/GenBank/DDBJ whole genome shotgun (WGS) entry which is preliminary data.</text>
</comment>
<dbReference type="AlphaFoldDB" id="A0A5C6E6V3"/>
<dbReference type="Proteomes" id="UP000318288">
    <property type="component" value="Unassembled WGS sequence"/>
</dbReference>
<feature type="domain" description="Transposase IS701-like DDE" evidence="1">
    <location>
        <begin position="24"/>
        <end position="277"/>
    </location>
</feature>